<dbReference type="InterPro" id="IPR012340">
    <property type="entry name" value="NA-bd_OB-fold"/>
</dbReference>
<organism evidence="5 6">
    <name type="scientific">candidate division TA06 bacterium</name>
    <dbReference type="NCBI Taxonomy" id="2250710"/>
    <lineage>
        <taxon>Bacteria</taxon>
        <taxon>Bacteria division TA06</taxon>
    </lineage>
</organism>
<comment type="caution">
    <text evidence="2">Lacks conserved residue(s) required for the propagation of feature annotation.</text>
</comment>
<dbReference type="HAMAP" id="MF_00984">
    <property type="entry name" value="SSB"/>
    <property type="match status" value="1"/>
</dbReference>
<dbReference type="InterPro" id="IPR011344">
    <property type="entry name" value="ssDNA-bd"/>
</dbReference>
<keyword evidence="1 2" id="KW-0238">DNA-binding</keyword>
<dbReference type="CDD" id="cd04496">
    <property type="entry name" value="SSB_OBF"/>
    <property type="match status" value="1"/>
</dbReference>
<dbReference type="AlphaFoldDB" id="A0A660S5G9"/>
<dbReference type="GO" id="GO:0009295">
    <property type="term" value="C:nucleoid"/>
    <property type="evidence" value="ECO:0007669"/>
    <property type="project" value="TreeGrafter"/>
</dbReference>
<evidence type="ECO:0000256" key="1">
    <source>
        <dbReference type="ARBA" id="ARBA00023125"/>
    </source>
</evidence>
<dbReference type="Gene3D" id="2.40.50.140">
    <property type="entry name" value="Nucleic acid-binding proteins"/>
    <property type="match status" value="1"/>
</dbReference>
<dbReference type="InterPro" id="IPR000424">
    <property type="entry name" value="Primosome_PriB/ssb"/>
</dbReference>
<dbReference type="PROSITE" id="PS50935">
    <property type="entry name" value="SSB"/>
    <property type="match status" value="1"/>
</dbReference>
<name>A0A660S5G9_UNCT6</name>
<accession>A0A660S5G9</accession>
<dbReference type="SUPFAM" id="SSF50249">
    <property type="entry name" value="Nucleic acid-binding proteins"/>
    <property type="match status" value="1"/>
</dbReference>
<evidence type="ECO:0000256" key="2">
    <source>
        <dbReference type="HAMAP-Rule" id="MF_00984"/>
    </source>
</evidence>
<evidence type="ECO:0000313" key="5">
    <source>
        <dbReference type="EMBL" id="RKX64946.1"/>
    </source>
</evidence>
<dbReference type="Proteomes" id="UP000282321">
    <property type="component" value="Unassembled WGS sequence"/>
</dbReference>
<evidence type="ECO:0000256" key="4">
    <source>
        <dbReference type="SAM" id="MobiDB-lite"/>
    </source>
</evidence>
<dbReference type="PIRSF" id="PIRSF002070">
    <property type="entry name" value="SSB"/>
    <property type="match status" value="1"/>
</dbReference>
<evidence type="ECO:0000256" key="3">
    <source>
        <dbReference type="PIRNR" id="PIRNR002070"/>
    </source>
</evidence>
<reference evidence="5 6" key="1">
    <citation type="submission" date="2018-06" db="EMBL/GenBank/DDBJ databases">
        <title>Extensive metabolic versatility and redundancy in microbially diverse, dynamic hydrothermal sediments.</title>
        <authorList>
            <person name="Dombrowski N."/>
            <person name="Teske A."/>
            <person name="Baker B.J."/>
        </authorList>
    </citation>
    <scope>NUCLEOTIDE SEQUENCE [LARGE SCALE GENOMIC DNA]</scope>
    <source>
        <strain evidence="5">B35_G9</strain>
    </source>
</reference>
<proteinExistence type="inferred from homology"/>
<dbReference type="PANTHER" id="PTHR10302">
    <property type="entry name" value="SINGLE-STRANDED DNA-BINDING PROTEIN"/>
    <property type="match status" value="1"/>
</dbReference>
<dbReference type="PANTHER" id="PTHR10302:SF27">
    <property type="entry name" value="SINGLE-STRANDED DNA-BINDING PROTEIN"/>
    <property type="match status" value="1"/>
</dbReference>
<gene>
    <name evidence="5" type="ORF">DRP44_07365</name>
</gene>
<dbReference type="GO" id="GO:0003697">
    <property type="term" value="F:single-stranded DNA binding"/>
    <property type="evidence" value="ECO:0007669"/>
    <property type="project" value="UniProtKB-UniRule"/>
</dbReference>
<feature type="region of interest" description="Disordered" evidence="4">
    <location>
        <begin position="124"/>
        <end position="150"/>
    </location>
</feature>
<dbReference type="NCBIfam" id="TIGR00621">
    <property type="entry name" value="ssb"/>
    <property type="match status" value="1"/>
</dbReference>
<dbReference type="Pfam" id="PF00436">
    <property type="entry name" value="SSB"/>
    <property type="match status" value="1"/>
</dbReference>
<dbReference type="EMBL" id="QNBC01000121">
    <property type="protein sequence ID" value="RKX64946.1"/>
    <property type="molecule type" value="Genomic_DNA"/>
</dbReference>
<comment type="caution">
    <text evidence="5">The sequence shown here is derived from an EMBL/GenBank/DDBJ whole genome shotgun (WGS) entry which is preliminary data.</text>
</comment>
<sequence length="150" mass="17310">MAELKMPNINKIIITGRLTRDPDVRFTKSNQVVVNFDIANNHVYRDGATNEWKKLTTFIRVTLYGNLGDRVKEKLHKGTPVFVEGRLQEETWTTSDNQQRKAYKIIGSKIQILEKSVEYADAVIDKDEEVPENEPEVKTKDSEELDDLPF</sequence>
<protein>
    <recommendedName>
        <fullName evidence="2 3">Single-stranded DNA-binding protein</fullName>
        <shortName evidence="2">SSB</shortName>
    </recommendedName>
</protein>
<comment type="subunit">
    <text evidence="2">Homotetramer.</text>
</comment>
<evidence type="ECO:0000313" key="6">
    <source>
        <dbReference type="Proteomes" id="UP000282321"/>
    </source>
</evidence>
<dbReference type="GO" id="GO:0006260">
    <property type="term" value="P:DNA replication"/>
    <property type="evidence" value="ECO:0007669"/>
    <property type="project" value="InterPro"/>
</dbReference>